<feature type="transmembrane region" description="Helical" evidence="1">
    <location>
        <begin position="194"/>
        <end position="214"/>
    </location>
</feature>
<comment type="caution">
    <text evidence="2">The sequence shown here is derived from an EMBL/GenBank/DDBJ whole genome shotgun (WGS) entry which is preliminary data.</text>
</comment>
<evidence type="ECO:0000313" key="2">
    <source>
        <dbReference type="EMBL" id="MBF0940279.1"/>
    </source>
</evidence>
<sequence>MYETLILSIAAAEAAALVTTRRLWRAAAFAVLITAVVVHAALVLGLSALACALPALFGAAWFVWAEADARAAGIVVRWAVAVAVIAVLTPTEAGIMPLFSNESTLFAQEAARPLEASFAAVFLLTVPANRLVAAVLQCARGGGGEPLRAHRGAQPGGVCGTGPADVLEAAGGASAPAARRGLSGGRWIGPLERLLIVLMAASGPEAAIAAIIAAKGVIRFPEVSKDDTGEKAEEFLIGSLVSWGLAVAAAVFITSIAQGAWAVPAEPGSGM</sequence>
<dbReference type="Proteomes" id="UP000718630">
    <property type="component" value="Unassembled WGS sequence"/>
</dbReference>
<keyword evidence="1" id="KW-1133">Transmembrane helix</keyword>
<feature type="transmembrane region" description="Helical" evidence="1">
    <location>
        <begin position="71"/>
        <end position="89"/>
    </location>
</feature>
<organism evidence="2 3">
    <name type="scientific">Schaalia georgiae</name>
    <dbReference type="NCBI Taxonomy" id="52768"/>
    <lineage>
        <taxon>Bacteria</taxon>
        <taxon>Bacillati</taxon>
        <taxon>Actinomycetota</taxon>
        <taxon>Actinomycetes</taxon>
        <taxon>Actinomycetales</taxon>
        <taxon>Actinomycetaceae</taxon>
        <taxon>Schaalia</taxon>
    </lineage>
</organism>
<gene>
    <name evidence="2" type="ORF">HXK03_05325</name>
</gene>
<keyword evidence="1" id="KW-0472">Membrane</keyword>
<evidence type="ECO:0000313" key="3">
    <source>
        <dbReference type="Proteomes" id="UP000718630"/>
    </source>
</evidence>
<evidence type="ECO:0000256" key="1">
    <source>
        <dbReference type="SAM" id="Phobius"/>
    </source>
</evidence>
<protein>
    <submittedName>
        <fullName evidence="2">Uncharacterized protein</fullName>
    </submittedName>
</protein>
<name>A0A929QXU1_9ACTO</name>
<dbReference type="AlphaFoldDB" id="A0A929QXU1"/>
<feature type="transmembrane region" description="Helical" evidence="1">
    <location>
        <begin position="235"/>
        <end position="261"/>
    </location>
</feature>
<feature type="transmembrane region" description="Helical" evidence="1">
    <location>
        <begin position="26"/>
        <end position="59"/>
    </location>
</feature>
<accession>A0A929QXU1</accession>
<dbReference type="EMBL" id="JABZFZ010000257">
    <property type="protein sequence ID" value="MBF0940279.1"/>
    <property type="molecule type" value="Genomic_DNA"/>
</dbReference>
<keyword evidence="1" id="KW-0812">Transmembrane</keyword>
<reference evidence="2" key="1">
    <citation type="submission" date="2020-04" db="EMBL/GenBank/DDBJ databases">
        <title>Deep metagenomics examines the oral microbiome during advanced dental caries in children, revealing novel taxa and co-occurrences with host molecules.</title>
        <authorList>
            <person name="Baker J.L."/>
            <person name="Morton J.T."/>
            <person name="Dinis M."/>
            <person name="Alvarez R."/>
            <person name="Tran N.C."/>
            <person name="Knight R."/>
            <person name="Edlund A."/>
        </authorList>
    </citation>
    <scope>NUCLEOTIDE SEQUENCE</scope>
    <source>
        <strain evidence="2">JCVI_32_bin.64</strain>
    </source>
</reference>
<proteinExistence type="predicted"/>